<feature type="domain" description="SPW repeat-containing integral membrane" evidence="2">
    <location>
        <begin position="4"/>
        <end position="98"/>
    </location>
</feature>
<dbReference type="Pfam" id="PF03779">
    <property type="entry name" value="SPW"/>
    <property type="match status" value="1"/>
</dbReference>
<keyword evidence="1" id="KW-0472">Membrane</keyword>
<dbReference type="EMBL" id="APLQ01000014">
    <property type="protein sequence ID" value="ENO14102.1"/>
    <property type="molecule type" value="Genomic_DNA"/>
</dbReference>
<sequence>MRRWEDWLNLTIGIWLFISPWALGYSSNVAAAWNAFITGAAFVLFSLVALARPARWQELINSGIAIWALLSPWVLGFGLVPSATANIVSVGSVVLFVAFEAARTERQYGAVAH</sequence>
<protein>
    <recommendedName>
        <fullName evidence="2">SPW repeat-containing integral membrane domain-containing protein</fullName>
    </recommendedName>
</protein>
<dbReference type="InterPro" id="IPR005530">
    <property type="entry name" value="SPW"/>
</dbReference>
<feature type="transmembrane region" description="Helical" evidence="1">
    <location>
        <begin position="7"/>
        <end position="25"/>
    </location>
</feature>
<organism evidence="3 4">
    <name type="scientific">Marinobacter nanhaiticus D15-8W</name>
    <dbReference type="NCBI Taxonomy" id="626887"/>
    <lineage>
        <taxon>Bacteria</taxon>
        <taxon>Pseudomonadati</taxon>
        <taxon>Pseudomonadota</taxon>
        <taxon>Gammaproteobacteria</taxon>
        <taxon>Pseudomonadales</taxon>
        <taxon>Marinobacteraceae</taxon>
        <taxon>Marinobacter</taxon>
    </lineage>
</organism>
<keyword evidence="1" id="KW-1133">Transmembrane helix</keyword>
<proteinExistence type="predicted"/>
<dbReference type="Proteomes" id="UP000013165">
    <property type="component" value="Unassembled WGS sequence"/>
</dbReference>
<evidence type="ECO:0000259" key="2">
    <source>
        <dbReference type="Pfam" id="PF03779"/>
    </source>
</evidence>
<evidence type="ECO:0000313" key="4">
    <source>
        <dbReference type="Proteomes" id="UP000013165"/>
    </source>
</evidence>
<feature type="transmembrane region" description="Helical" evidence="1">
    <location>
        <begin position="31"/>
        <end position="51"/>
    </location>
</feature>
<reference evidence="3 4" key="1">
    <citation type="journal article" date="2013" name="Genome Announc.">
        <title>Genome Sequence of the Polycyclic Aromatic Hydrocarbon-Degrading Bacterium Strain Marinobacter nanhaiticus D15-8WT.</title>
        <authorList>
            <person name="Cui Z."/>
            <person name="Gao W."/>
            <person name="Li Q."/>
            <person name="Xu G."/>
            <person name="Zheng L."/>
        </authorList>
    </citation>
    <scope>NUCLEOTIDE SEQUENCE [LARGE SCALE GENOMIC DNA]</scope>
    <source>
        <strain evidence="3 4">D15-8W</strain>
    </source>
</reference>
<name>N6WSV2_9GAMM</name>
<keyword evidence="1" id="KW-0812">Transmembrane</keyword>
<dbReference type="AlphaFoldDB" id="N6WSV2"/>
<keyword evidence="4" id="KW-1185">Reference proteome</keyword>
<dbReference type="eggNOG" id="ENOG5032UXB">
    <property type="taxonomic scope" value="Bacteria"/>
</dbReference>
<evidence type="ECO:0000256" key="1">
    <source>
        <dbReference type="SAM" id="Phobius"/>
    </source>
</evidence>
<dbReference type="HOGENOM" id="CLU_124842_3_1_6"/>
<accession>N6WSV2</accession>
<comment type="caution">
    <text evidence="3">The sequence shown here is derived from an EMBL/GenBank/DDBJ whole genome shotgun (WGS) entry which is preliminary data.</text>
</comment>
<dbReference type="STRING" id="626887.J057_21950"/>
<gene>
    <name evidence="3" type="ORF">J057_21950</name>
</gene>
<dbReference type="PATRIC" id="fig|626887.3.peg.4394"/>
<evidence type="ECO:0000313" key="3">
    <source>
        <dbReference type="EMBL" id="ENO14102.1"/>
    </source>
</evidence>
<feature type="transmembrane region" description="Helical" evidence="1">
    <location>
        <begin position="58"/>
        <end position="77"/>
    </location>
</feature>